<evidence type="ECO:0000256" key="5">
    <source>
        <dbReference type="SAM" id="SignalP"/>
    </source>
</evidence>
<evidence type="ECO:0000256" key="1">
    <source>
        <dbReference type="ARBA" id="ARBA00022729"/>
    </source>
</evidence>
<proteinExistence type="predicted"/>
<evidence type="ECO:0000256" key="3">
    <source>
        <dbReference type="ARBA" id="ARBA00023157"/>
    </source>
</evidence>
<keyword evidence="8" id="KW-1185">Reference proteome</keyword>
<evidence type="ECO:0000259" key="6">
    <source>
        <dbReference type="PROSITE" id="PS51352"/>
    </source>
</evidence>
<name>A0A4R3J9R1_9PROT</name>
<sequence length="260" mass="28269">MTAASTIRSFLAAAMLTLAAFLPAYGAEGGQSALTPAQEKAVEGVVHDYLLKNPELIIQVMQELQKRDEAQRKNQAKTVLGHAKKMVEHDPTSPVLGNPKGDVTVVEFFDYRCPYCKQVFPATQKLIKSDPNLRYVLKEFPILTPESLIASKAAEAVWLHQSTKYAPFHAAMMEARGGLSEAKIFDLAAKSGVDVAKMKVEMNGKDVAKAIDDNHRLAQSLNITGTPTFIIGNELTSGALPIDVLRAKIAAARKEAKMAH</sequence>
<keyword evidence="7" id="KW-0413">Isomerase</keyword>
<keyword evidence="1 5" id="KW-0732">Signal</keyword>
<dbReference type="PROSITE" id="PS51352">
    <property type="entry name" value="THIOREDOXIN_2"/>
    <property type="match status" value="1"/>
</dbReference>
<evidence type="ECO:0000256" key="4">
    <source>
        <dbReference type="ARBA" id="ARBA00023284"/>
    </source>
</evidence>
<comment type="caution">
    <text evidence="7">The sequence shown here is derived from an EMBL/GenBank/DDBJ whole genome shotgun (WGS) entry which is preliminary data.</text>
</comment>
<reference evidence="7 8" key="1">
    <citation type="submission" date="2019-03" db="EMBL/GenBank/DDBJ databases">
        <title>Genomic Encyclopedia of Type Strains, Phase IV (KMG-IV): sequencing the most valuable type-strain genomes for metagenomic binning, comparative biology and taxonomic classification.</title>
        <authorList>
            <person name="Goeker M."/>
        </authorList>
    </citation>
    <scope>NUCLEOTIDE SEQUENCE [LARGE SCALE GENOMIC DNA]</scope>
    <source>
        <strain evidence="7 8">DSM 101688</strain>
    </source>
</reference>
<organism evidence="7 8">
    <name type="scientific">Varunaivibrio sulfuroxidans</name>
    <dbReference type="NCBI Taxonomy" id="1773489"/>
    <lineage>
        <taxon>Bacteria</taxon>
        <taxon>Pseudomonadati</taxon>
        <taxon>Pseudomonadota</taxon>
        <taxon>Alphaproteobacteria</taxon>
        <taxon>Rhodospirillales</taxon>
        <taxon>Magnetovibrionaceae</taxon>
        <taxon>Varunaivibrio</taxon>
    </lineage>
</organism>
<dbReference type="GO" id="GO:0016491">
    <property type="term" value="F:oxidoreductase activity"/>
    <property type="evidence" value="ECO:0007669"/>
    <property type="project" value="UniProtKB-KW"/>
</dbReference>
<evidence type="ECO:0000313" key="7">
    <source>
        <dbReference type="EMBL" id="TCS62145.1"/>
    </source>
</evidence>
<dbReference type="InterPro" id="IPR041205">
    <property type="entry name" value="ScsC_N"/>
</dbReference>
<dbReference type="EMBL" id="SLZW01000006">
    <property type="protein sequence ID" value="TCS62145.1"/>
    <property type="molecule type" value="Genomic_DNA"/>
</dbReference>
<gene>
    <name evidence="7" type="ORF">EDD55_106103</name>
</gene>
<dbReference type="InterPro" id="IPR001853">
    <property type="entry name" value="DSBA-like_thioredoxin_dom"/>
</dbReference>
<dbReference type="PANTHER" id="PTHR13887">
    <property type="entry name" value="GLUTATHIONE S-TRANSFERASE KAPPA"/>
    <property type="match status" value="1"/>
</dbReference>
<dbReference type="GO" id="GO:0016853">
    <property type="term" value="F:isomerase activity"/>
    <property type="evidence" value="ECO:0007669"/>
    <property type="project" value="UniProtKB-KW"/>
</dbReference>
<dbReference type="Pfam" id="PF01323">
    <property type="entry name" value="DSBA"/>
    <property type="match status" value="1"/>
</dbReference>
<keyword evidence="2" id="KW-0560">Oxidoreductase</keyword>
<accession>A0A4R3J9R1</accession>
<keyword evidence="3" id="KW-1015">Disulfide bond</keyword>
<dbReference type="InterPro" id="IPR013766">
    <property type="entry name" value="Thioredoxin_domain"/>
</dbReference>
<dbReference type="AlphaFoldDB" id="A0A4R3J9R1"/>
<dbReference type="Proteomes" id="UP000295304">
    <property type="component" value="Unassembled WGS sequence"/>
</dbReference>
<feature type="signal peptide" evidence="5">
    <location>
        <begin position="1"/>
        <end position="26"/>
    </location>
</feature>
<dbReference type="Gene3D" id="3.40.30.10">
    <property type="entry name" value="Glutaredoxin"/>
    <property type="match status" value="1"/>
</dbReference>
<evidence type="ECO:0000256" key="2">
    <source>
        <dbReference type="ARBA" id="ARBA00023002"/>
    </source>
</evidence>
<dbReference type="SUPFAM" id="SSF52833">
    <property type="entry name" value="Thioredoxin-like"/>
    <property type="match status" value="1"/>
</dbReference>
<feature type="domain" description="Thioredoxin" evidence="6">
    <location>
        <begin position="64"/>
        <end position="254"/>
    </location>
</feature>
<dbReference type="OrthoDB" id="9780147at2"/>
<dbReference type="InterPro" id="IPR036249">
    <property type="entry name" value="Thioredoxin-like_sf"/>
</dbReference>
<evidence type="ECO:0000313" key="8">
    <source>
        <dbReference type="Proteomes" id="UP000295304"/>
    </source>
</evidence>
<dbReference type="RefSeq" id="WP_132939227.1">
    <property type="nucleotide sequence ID" value="NZ_CP119676.1"/>
</dbReference>
<feature type="chain" id="PRO_5020193514" evidence="5">
    <location>
        <begin position="27"/>
        <end position="260"/>
    </location>
</feature>
<dbReference type="PANTHER" id="PTHR13887:SF14">
    <property type="entry name" value="DISULFIDE BOND FORMATION PROTEIN D"/>
    <property type="match status" value="1"/>
</dbReference>
<keyword evidence="4" id="KW-0676">Redox-active center</keyword>
<dbReference type="Pfam" id="PF18312">
    <property type="entry name" value="ScsC_N"/>
    <property type="match status" value="1"/>
</dbReference>
<protein>
    <submittedName>
        <fullName evidence="7">Protein-disulfide isomerase</fullName>
    </submittedName>
</protein>
<dbReference type="CDD" id="cd03023">
    <property type="entry name" value="DsbA_Com1_like"/>
    <property type="match status" value="1"/>
</dbReference>